<dbReference type="Proteomes" id="UP000075883">
    <property type="component" value="Unassembled WGS sequence"/>
</dbReference>
<reference evidence="1" key="2">
    <citation type="submission" date="2020-05" db="UniProtKB">
        <authorList>
            <consortium name="EnsemblMetazoa"/>
        </authorList>
    </citation>
    <scope>IDENTIFICATION</scope>
    <source>
        <strain evidence="1">A-37</strain>
    </source>
</reference>
<organism evidence="1 2">
    <name type="scientific">Anopheles culicifacies</name>
    <dbReference type="NCBI Taxonomy" id="139723"/>
    <lineage>
        <taxon>Eukaryota</taxon>
        <taxon>Metazoa</taxon>
        <taxon>Ecdysozoa</taxon>
        <taxon>Arthropoda</taxon>
        <taxon>Hexapoda</taxon>
        <taxon>Insecta</taxon>
        <taxon>Pterygota</taxon>
        <taxon>Neoptera</taxon>
        <taxon>Endopterygota</taxon>
        <taxon>Diptera</taxon>
        <taxon>Nematocera</taxon>
        <taxon>Culicoidea</taxon>
        <taxon>Culicidae</taxon>
        <taxon>Anophelinae</taxon>
        <taxon>Anopheles</taxon>
        <taxon>culicifacies species complex</taxon>
    </lineage>
</organism>
<reference evidence="2" key="1">
    <citation type="submission" date="2013-09" db="EMBL/GenBank/DDBJ databases">
        <title>The Genome Sequence of Anopheles culicifacies species A.</title>
        <authorList>
            <consortium name="The Broad Institute Genomics Platform"/>
            <person name="Neafsey D.E."/>
            <person name="Besansky N."/>
            <person name="Howell P."/>
            <person name="Walton C."/>
            <person name="Young S.K."/>
            <person name="Zeng Q."/>
            <person name="Gargeya S."/>
            <person name="Fitzgerald M."/>
            <person name="Haas B."/>
            <person name="Abouelleil A."/>
            <person name="Allen A.W."/>
            <person name="Alvarado L."/>
            <person name="Arachchi H.M."/>
            <person name="Berlin A.M."/>
            <person name="Chapman S.B."/>
            <person name="Gainer-Dewar J."/>
            <person name="Goldberg J."/>
            <person name="Griggs A."/>
            <person name="Gujja S."/>
            <person name="Hansen M."/>
            <person name="Howarth C."/>
            <person name="Imamovic A."/>
            <person name="Ireland A."/>
            <person name="Larimer J."/>
            <person name="McCowan C."/>
            <person name="Murphy C."/>
            <person name="Pearson M."/>
            <person name="Poon T.W."/>
            <person name="Priest M."/>
            <person name="Roberts A."/>
            <person name="Saif S."/>
            <person name="Shea T."/>
            <person name="Sisk P."/>
            <person name="Sykes S."/>
            <person name="Wortman J."/>
            <person name="Nusbaum C."/>
            <person name="Birren B."/>
        </authorList>
    </citation>
    <scope>NUCLEOTIDE SEQUENCE [LARGE SCALE GENOMIC DNA]</scope>
    <source>
        <strain evidence="2">A-37</strain>
    </source>
</reference>
<dbReference type="AlphaFoldDB" id="A0A182MJL3"/>
<evidence type="ECO:0000313" key="2">
    <source>
        <dbReference type="Proteomes" id="UP000075883"/>
    </source>
</evidence>
<dbReference type="STRING" id="139723.A0A182MJL3"/>
<evidence type="ECO:0000313" key="1">
    <source>
        <dbReference type="EnsemblMetazoa" id="ACUA019865-PA"/>
    </source>
</evidence>
<proteinExistence type="predicted"/>
<evidence type="ECO:0008006" key="3">
    <source>
        <dbReference type="Google" id="ProtNLM"/>
    </source>
</evidence>
<name>A0A182MJL3_9DIPT</name>
<keyword evidence="2" id="KW-1185">Reference proteome</keyword>
<dbReference type="EMBL" id="AXCM01022812">
    <property type="status" value="NOT_ANNOTATED_CDS"/>
    <property type="molecule type" value="Genomic_DNA"/>
</dbReference>
<dbReference type="EMBL" id="AXCM01022811">
    <property type="status" value="NOT_ANNOTATED_CDS"/>
    <property type="molecule type" value="Genomic_DNA"/>
</dbReference>
<dbReference type="Gene3D" id="3.40.50.2300">
    <property type="match status" value="1"/>
</dbReference>
<dbReference type="EnsemblMetazoa" id="ACUA019865-RA">
    <property type="protein sequence ID" value="ACUA019865-PA"/>
    <property type="gene ID" value="ACUA019865"/>
</dbReference>
<sequence length="179" mass="20664">MLELLKRARVWWTTTTVACLTKLQRVTTGIFSTLRVEVSHEGNSRQRQQQSTRTRHSTIPRRVGVMWKTRQFQPEPFRIALEVARFTEAIQTPEDLVAGLTRACAEVMVRIPHLETRWDYRLRRESCLVNLYPHPSTLSKVRFHFQPNCAGNAKQRDTCGAVRTVHRSNHRTVGQTGSA</sequence>
<protein>
    <recommendedName>
        <fullName evidence="3">Secreted protein</fullName>
    </recommendedName>
</protein>
<accession>A0A182MJL3</accession>
<dbReference type="VEuPathDB" id="VectorBase:ACUA019865"/>